<name>A0AAN7XUI7_ELEMC</name>
<dbReference type="InterPro" id="IPR050527">
    <property type="entry name" value="Snail/Krueppel_Znf"/>
</dbReference>
<feature type="domain" description="C2H2-type" evidence="15">
    <location>
        <begin position="422"/>
        <end position="449"/>
    </location>
</feature>
<feature type="compositionally biased region" description="Polar residues" evidence="14">
    <location>
        <begin position="488"/>
        <end position="497"/>
    </location>
</feature>
<keyword evidence="6 12" id="KW-0863">Zinc-finger</keyword>
<feature type="domain" description="C2H2-type" evidence="15">
    <location>
        <begin position="450"/>
        <end position="478"/>
    </location>
</feature>
<dbReference type="Proteomes" id="UP001346869">
    <property type="component" value="Unassembled WGS sequence"/>
</dbReference>
<keyword evidence="13" id="KW-0175">Coiled coil</keyword>
<comment type="caution">
    <text evidence="16">The sequence shown here is derived from an EMBL/GenBank/DDBJ whole genome shotgun (WGS) entry which is preliminary data.</text>
</comment>
<dbReference type="PANTHER" id="PTHR24388:SF54">
    <property type="entry name" value="PROTEIN ESCARGOT"/>
    <property type="match status" value="1"/>
</dbReference>
<dbReference type="GO" id="GO:0000981">
    <property type="term" value="F:DNA-binding transcription factor activity, RNA polymerase II-specific"/>
    <property type="evidence" value="ECO:0007669"/>
    <property type="project" value="TreeGrafter"/>
</dbReference>
<evidence type="ECO:0000256" key="8">
    <source>
        <dbReference type="ARBA" id="ARBA00023015"/>
    </source>
</evidence>
<dbReference type="PROSITE" id="PS50157">
    <property type="entry name" value="ZINC_FINGER_C2H2_2"/>
    <property type="match status" value="3"/>
</dbReference>
<dbReference type="SMART" id="SM00355">
    <property type="entry name" value="ZnF_C2H2"/>
    <property type="match status" value="3"/>
</dbReference>
<gene>
    <name evidence="16" type="ORF">PBY51_020790</name>
</gene>
<evidence type="ECO:0000256" key="11">
    <source>
        <dbReference type="ARBA" id="ARBA00023242"/>
    </source>
</evidence>
<comment type="function">
    <text evidence="1">May be involved in transcriptional regulation.</text>
</comment>
<evidence type="ECO:0000256" key="3">
    <source>
        <dbReference type="ARBA" id="ARBA00006991"/>
    </source>
</evidence>
<feature type="domain" description="C2H2-type" evidence="15">
    <location>
        <begin position="394"/>
        <end position="421"/>
    </location>
</feature>
<proteinExistence type="inferred from homology"/>
<sequence length="497" mass="54633">MSTSADFHSQIASIVEVLANAAVAEICKVVDDGYTVVQLQMSRSQKENEFLRRKLKLMELQIVRYRAERVRGAEGFTGGRFPGVRPLHRQSRDSVSASPMLQARTRFLNRDPATQHSARKIQPINLDQDPDQEVVTTTKIESAEPEEEVGLLIVKVEGTMETGTLSQEAAADICSGRGDANPNPATPMDARCHREKEVSGSDIVTLVVGRTAVTDSSDTTHSSQLMLTGSDVRAGDSELLDSGAGSGVAPCADETDIRRNNKAASDRSSRTEVIVIDGEAASEREECVWSDANKMKREAAREKNGQDQTTSPRIQLGAGLESVQVKSSLQEGFVLPRGGIPGTSSGGITSGINSSVDLHRPASQHHPLHHSHYKPFSSSFHLAFHHAVTMERPYGCTICTKRFFLESDLQKHMARHTREKPYTCLLCGKRFVCQSQLDIHCNVHTGERPFSCSVCSRRFSHPSNLKRHQKIQHSESNPPPPPRILLHQSYQPGGSYP</sequence>
<dbReference type="Gene3D" id="3.30.160.60">
    <property type="entry name" value="Classic Zinc Finger"/>
    <property type="match status" value="3"/>
</dbReference>
<dbReference type="GO" id="GO:0005634">
    <property type="term" value="C:nucleus"/>
    <property type="evidence" value="ECO:0007669"/>
    <property type="project" value="UniProtKB-SubCell"/>
</dbReference>
<keyword evidence="9" id="KW-0238">DNA-binding</keyword>
<evidence type="ECO:0000256" key="2">
    <source>
        <dbReference type="ARBA" id="ARBA00004123"/>
    </source>
</evidence>
<dbReference type="GO" id="GO:0000978">
    <property type="term" value="F:RNA polymerase II cis-regulatory region sequence-specific DNA binding"/>
    <property type="evidence" value="ECO:0007669"/>
    <property type="project" value="TreeGrafter"/>
</dbReference>
<evidence type="ECO:0000313" key="16">
    <source>
        <dbReference type="EMBL" id="KAK5866612.1"/>
    </source>
</evidence>
<evidence type="ECO:0000256" key="7">
    <source>
        <dbReference type="ARBA" id="ARBA00022833"/>
    </source>
</evidence>
<dbReference type="InterPro" id="IPR013087">
    <property type="entry name" value="Znf_C2H2_type"/>
</dbReference>
<evidence type="ECO:0000256" key="5">
    <source>
        <dbReference type="ARBA" id="ARBA00022737"/>
    </source>
</evidence>
<dbReference type="PANTHER" id="PTHR24388">
    <property type="entry name" value="ZINC FINGER PROTEIN"/>
    <property type="match status" value="1"/>
</dbReference>
<dbReference type="AlphaFoldDB" id="A0AAN7XUI7"/>
<dbReference type="FunFam" id="3.30.160.60:FF:001289">
    <property type="entry name" value="Zinc finger protein 574"/>
    <property type="match status" value="1"/>
</dbReference>
<dbReference type="Pfam" id="PF00096">
    <property type="entry name" value="zf-C2H2"/>
    <property type="match status" value="2"/>
</dbReference>
<evidence type="ECO:0000256" key="4">
    <source>
        <dbReference type="ARBA" id="ARBA00022723"/>
    </source>
</evidence>
<evidence type="ECO:0000256" key="9">
    <source>
        <dbReference type="ARBA" id="ARBA00023125"/>
    </source>
</evidence>
<keyword evidence="11" id="KW-0539">Nucleus</keyword>
<accession>A0AAN7XUI7</accession>
<keyword evidence="8" id="KW-0805">Transcription regulation</keyword>
<keyword evidence="7" id="KW-0862">Zinc</keyword>
<comment type="subcellular location">
    <subcellularLocation>
        <location evidence="2">Nucleus</location>
    </subcellularLocation>
</comment>
<evidence type="ECO:0000313" key="17">
    <source>
        <dbReference type="Proteomes" id="UP001346869"/>
    </source>
</evidence>
<feature type="region of interest" description="Disordered" evidence="14">
    <location>
        <begin position="466"/>
        <end position="497"/>
    </location>
</feature>
<dbReference type="PROSITE" id="PS00028">
    <property type="entry name" value="ZINC_FINGER_C2H2_1"/>
    <property type="match status" value="3"/>
</dbReference>
<feature type="coiled-coil region" evidence="13">
    <location>
        <begin position="41"/>
        <end position="68"/>
    </location>
</feature>
<keyword evidence="5" id="KW-0677">Repeat</keyword>
<evidence type="ECO:0000256" key="6">
    <source>
        <dbReference type="ARBA" id="ARBA00022771"/>
    </source>
</evidence>
<keyword evidence="4" id="KW-0479">Metal-binding</keyword>
<comment type="similarity">
    <text evidence="3">Belongs to the krueppel C2H2-type zinc-finger protein family.</text>
</comment>
<evidence type="ECO:0000256" key="13">
    <source>
        <dbReference type="SAM" id="Coils"/>
    </source>
</evidence>
<dbReference type="FunFam" id="3.30.160.60:FF:002274">
    <property type="entry name" value="Zinc finger protein 432"/>
    <property type="match status" value="1"/>
</dbReference>
<evidence type="ECO:0000259" key="15">
    <source>
        <dbReference type="PROSITE" id="PS50157"/>
    </source>
</evidence>
<evidence type="ECO:0000256" key="14">
    <source>
        <dbReference type="SAM" id="MobiDB-lite"/>
    </source>
</evidence>
<keyword evidence="17" id="KW-1185">Reference proteome</keyword>
<dbReference type="EMBL" id="JAUZQC010000009">
    <property type="protein sequence ID" value="KAK5866612.1"/>
    <property type="molecule type" value="Genomic_DNA"/>
</dbReference>
<keyword evidence="10" id="KW-0804">Transcription</keyword>
<evidence type="ECO:0000256" key="10">
    <source>
        <dbReference type="ARBA" id="ARBA00023163"/>
    </source>
</evidence>
<protein>
    <recommendedName>
        <fullName evidence="15">C2H2-type domain-containing protein</fullName>
    </recommendedName>
</protein>
<reference evidence="16 17" key="1">
    <citation type="journal article" date="2023" name="Genes (Basel)">
        <title>Chromosome-Level Genome Assembly and Circadian Gene Repertoire of the Patagonia Blennie Eleginops maclovinus-The Closest Ancestral Proxy of Antarctic Cryonotothenioids.</title>
        <authorList>
            <person name="Cheng C.C."/>
            <person name="Rivera-Colon A.G."/>
            <person name="Minhas B.F."/>
            <person name="Wilson L."/>
            <person name="Rayamajhi N."/>
            <person name="Vargas-Chacoff L."/>
            <person name="Catchen J.M."/>
        </authorList>
    </citation>
    <scope>NUCLEOTIDE SEQUENCE [LARGE SCALE GENOMIC DNA]</scope>
    <source>
        <strain evidence="16">JMC-PN-2008</strain>
    </source>
</reference>
<reference evidence="16 17" key="2">
    <citation type="journal article" date="2023" name="Mol. Biol. Evol.">
        <title>Genomics of Secondarily Temperate Adaptation in the Only Non-Antarctic Icefish.</title>
        <authorList>
            <person name="Rivera-Colon A.G."/>
            <person name="Rayamajhi N."/>
            <person name="Minhas B.F."/>
            <person name="Madrigal G."/>
            <person name="Bilyk K.T."/>
            <person name="Yoon V."/>
            <person name="Hune M."/>
            <person name="Gregory S."/>
            <person name="Cheng C.H.C."/>
            <person name="Catchen J.M."/>
        </authorList>
    </citation>
    <scope>NUCLEOTIDE SEQUENCE [LARGE SCALE GENOMIC DNA]</scope>
    <source>
        <strain evidence="16">JMC-PN-2008</strain>
    </source>
</reference>
<evidence type="ECO:0000256" key="1">
    <source>
        <dbReference type="ARBA" id="ARBA00003767"/>
    </source>
</evidence>
<dbReference type="InterPro" id="IPR036236">
    <property type="entry name" value="Znf_C2H2_sf"/>
</dbReference>
<dbReference type="GO" id="GO:0008270">
    <property type="term" value="F:zinc ion binding"/>
    <property type="evidence" value="ECO:0007669"/>
    <property type="project" value="UniProtKB-KW"/>
</dbReference>
<organism evidence="16 17">
    <name type="scientific">Eleginops maclovinus</name>
    <name type="common">Patagonian blennie</name>
    <name type="synonym">Eleginus maclovinus</name>
    <dbReference type="NCBI Taxonomy" id="56733"/>
    <lineage>
        <taxon>Eukaryota</taxon>
        <taxon>Metazoa</taxon>
        <taxon>Chordata</taxon>
        <taxon>Craniata</taxon>
        <taxon>Vertebrata</taxon>
        <taxon>Euteleostomi</taxon>
        <taxon>Actinopterygii</taxon>
        <taxon>Neopterygii</taxon>
        <taxon>Teleostei</taxon>
        <taxon>Neoteleostei</taxon>
        <taxon>Acanthomorphata</taxon>
        <taxon>Eupercaria</taxon>
        <taxon>Perciformes</taxon>
        <taxon>Notothenioidei</taxon>
        <taxon>Eleginopidae</taxon>
        <taxon>Eleginops</taxon>
    </lineage>
</organism>
<dbReference type="SUPFAM" id="SSF57667">
    <property type="entry name" value="beta-beta-alpha zinc fingers"/>
    <property type="match status" value="2"/>
</dbReference>
<evidence type="ECO:0000256" key="12">
    <source>
        <dbReference type="PROSITE-ProRule" id="PRU00042"/>
    </source>
</evidence>
<dbReference type="FunFam" id="3.30.160.60:FF:000446">
    <property type="entry name" value="Zinc finger protein"/>
    <property type="match status" value="1"/>
</dbReference>